<feature type="signal peptide" evidence="1">
    <location>
        <begin position="1"/>
        <end position="24"/>
    </location>
</feature>
<evidence type="ECO:0000313" key="4">
    <source>
        <dbReference type="Proteomes" id="UP001150879"/>
    </source>
</evidence>
<dbReference type="EMBL" id="JAPQKP010000003">
    <property type="protein sequence ID" value="KAJ5200675.1"/>
    <property type="molecule type" value="Genomic_DNA"/>
</dbReference>
<feature type="chain" id="PRO_5040914721" description="DUF7580 domain-containing protein" evidence="1">
    <location>
        <begin position="25"/>
        <end position="577"/>
    </location>
</feature>
<keyword evidence="1" id="KW-0732">Signal</keyword>
<evidence type="ECO:0000256" key="1">
    <source>
        <dbReference type="SAM" id="SignalP"/>
    </source>
</evidence>
<reference evidence="3" key="2">
    <citation type="journal article" date="2023" name="IMA Fungus">
        <title>Comparative genomic study of the Penicillium genus elucidates a diverse pangenome and 15 lateral gene transfer events.</title>
        <authorList>
            <person name="Petersen C."/>
            <person name="Sorensen T."/>
            <person name="Nielsen M.R."/>
            <person name="Sondergaard T.E."/>
            <person name="Sorensen J.L."/>
            <person name="Fitzpatrick D.A."/>
            <person name="Frisvad J.C."/>
            <person name="Nielsen K.L."/>
        </authorList>
    </citation>
    <scope>NUCLEOTIDE SEQUENCE</scope>
    <source>
        <strain evidence="3">IBT 16849</strain>
    </source>
</reference>
<dbReference type="AlphaFoldDB" id="A0A9W9SVZ0"/>
<dbReference type="PANTHER" id="PTHR35186">
    <property type="entry name" value="ANK_REP_REGION DOMAIN-CONTAINING PROTEIN"/>
    <property type="match status" value="1"/>
</dbReference>
<name>A0A9W9SVZ0_9EURO</name>
<keyword evidence="4" id="KW-1185">Reference proteome</keyword>
<comment type="caution">
    <text evidence="3">The sequence shown here is derived from an EMBL/GenBank/DDBJ whole genome shotgun (WGS) entry which is preliminary data.</text>
</comment>
<feature type="domain" description="DUF7580" evidence="2">
    <location>
        <begin position="196"/>
        <end position="569"/>
    </location>
</feature>
<dbReference type="InterPro" id="IPR056002">
    <property type="entry name" value="DUF7580"/>
</dbReference>
<evidence type="ECO:0000313" key="3">
    <source>
        <dbReference type="EMBL" id="KAJ5200675.1"/>
    </source>
</evidence>
<dbReference type="PANTHER" id="PTHR35186:SF4">
    <property type="entry name" value="PRION-INHIBITION AND PROPAGATION HELO DOMAIN-CONTAINING PROTEIN"/>
    <property type="match status" value="1"/>
</dbReference>
<proteinExistence type="predicted"/>
<reference evidence="3" key="1">
    <citation type="submission" date="2022-11" db="EMBL/GenBank/DDBJ databases">
        <authorList>
            <person name="Petersen C."/>
        </authorList>
    </citation>
    <scope>NUCLEOTIDE SEQUENCE</scope>
    <source>
        <strain evidence="3">IBT 16849</strain>
    </source>
</reference>
<evidence type="ECO:0000259" key="2">
    <source>
        <dbReference type="Pfam" id="PF24476"/>
    </source>
</evidence>
<dbReference type="Pfam" id="PF24476">
    <property type="entry name" value="DUF7580"/>
    <property type="match status" value="1"/>
</dbReference>
<organism evidence="3 4">
    <name type="scientific">Penicillium cf. griseofulvum</name>
    <dbReference type="NCBI Taxonomy" id="2972120"/>
    <lineage>
        <taxon>Eukaryota</taxon>
        <taxon>Fungi</taxon>
        <taxon>Dikarya</taxon>
        <taxon>Ascomycota</taxon>
        <taxon>Pezizomycotina</taxon>
        <taxon>Eurotiomycetes</taxon>
        <taxon>Eurotiomycetidae</taxon>
        <taxon>Eurotiales</taxon>
        <taxon>Aspergillaceae</taxon>
        <taxon>Penicillium</taxon>
    </lineage>
</organism>
<protein>
    <recommendedName>
        <fullName evidence="2">DUF7580 domain-containing protein</fullName>
    </recommendedName>
</protein>
<dbReference type="Proteomes" id="UP001150879">
    <property type="component" value="Unassembled WGS sequence"/>
</dbReference>
<sequence length="577" mass="66111">MEVAGVTLAVLPLLLNQLDNYVQGLETLKGFRAKRYLRELEGYYTSLDTQQTIFVNHLLRSLEGVVVYEDGIDDLNNHALGDLWKKEALHSALRNKLGRNFQPFMQTMKEISDLLEDLSLKLQWDDNASVEKYWNHTPSIEREIKKFRDIFSKSIYSNLFARLNAANKTLGTLLKQTEYQFVTRKQRNLKIPLSRQKKARRSARSLHNTIVRGKCWKCSCRDQHSVYFVLRSPYMENTNGPNQSFKDPRFRLFFASPPTVSLTTVSGYGHEVEAQSDPIQSDTESRVQEASQTYCTESIHAKKNNKKKMKVQFAIPKSTQDVPSSPDPLQVSPISDICVALSTATTSGEQYKLLGYLPDDYYRHNIYHLQTKAENLKSQSLAEIIVTSSNHQGPLSDSFIFTQKHRLHLAVNLACSVLQFHGSWLKTQWSARDIMFTANMSDIDNPYVLWKVASETDSRAMGIRRDSASLIRSEILFPLGLVLVELSLCRTLESLRIPEDLDQIEAYTDLKTAARHLPIVEMQSGVEYGKVVERCLFWSGIKESSLDNERMQDEVFQLIIFPLVDHLNTFEGKARMY</sequence>
<gene>
    <name evidence="3" type="ORF">N7472_005879</name>
</gene>
<accession>A0A9W9SVZ0</accession>